<keyword evidence="5 7" id="KW-1133">Transmembrane helix</keyword>
<dbReference type="Pfam" id="PF01554">
    <property type="entry name" value="MatE"/>
    <property type="match status" value="1"/>
</dbReference>
<evidence type="ECO:0000256" key="3">
    <source>
        <dbReference type="ARBA" id="ARBA00022475"/>
    </source>
</evidence>
<dbReference type="eggNOG" id="COG0534">
    <property type="taxonomic scope" value="Bacteria"/>
</dbReference>
<dbReference type="EMBL" id="CR378680">
    <property type="protein sequence ID" value="CAG23494.1"/>
    <property type="molecule type" value="Genomic_DNA"/>
</dbReference>
<dbReference type="InterPro" id="IPR052031">
    <property type="entry name" value="Membrane_Transporter-Flippase"/>
</dbReference>
<evidence type="ECO:0000256" key="2">
    <source>
        <dbReference type="ARBA" id="ARBA00022448"/>
    </source>
</evidence>
<organism evidence="8 9">
    <name type="scientific">Photobacterium profundum (strain SS9)</name>
    <dbReference type="NCBI Taxonomy" id="298386"/>
    <lineage>
        <taxon>Bacteria</taxon>
        <taxon>Pseudomonadati</taxon>
        <taxon>Pseudomonadota</taxon>
        <taxon>Gammaproteobacteria</taxon>
        <taxon>Vibrionales</taxon>
        <taxon>Vibrionaceae</taxon>
        <taxon>Photobacterium</taxon>
    </lineage>
</organism>
<feature type="transmembrane region" description="Helical" evidence="7">
    <location>
        <begin position="21"/>
        <end position="47"/>
    </location>
</feature>
<evidence type="ECO:0000256" key="6">
    <source>
        <dbReference type="ARBA" id="ARBA00023136"/>
    </source>
</evidence>
<dbReference type="STRING" id="298386.PBPRB1634"/>
<feature type="transmembrane region" description="Helical" evidence="7">
    <location>
        <begin position="53"/>
        <end position="79"/>
    </location>
</feature>
<dbReference type="GO" id="GO:0005886">
    <property type="term" value="C:plasma membrane"/>
    <property type="evidence" value="ECO:0007669"/>
    <property type="project" value="UniProtKB-SubCell"/>
</dbReference>
<keyword evidence="3" id="KW-1003">Cell membrane</keyword>
<evidence type="ECO:0000313" key="9">
    <source>
        <dbReference type="Proteomes" id="UP000000593"/>
    </source>
</evidence>
<dbReference type="GO" id="GO:0015297">
    <property type="term" value="F:antiporter activity"/>
    <property type="evidence" value="ECO:0007669"/>
    <property type="project" value="InterPro"/>
</dbReference>
<dbReference type="KEGG" id="ppr:PBPRB1634"/>
<keyword evidence="2" id="KW-0813">Transport</keyword>
<gene>
    <name evidence="8" type="primary">VC2671</name>
    <name evidence="8" type="ordered locus">PBPRB1634</name>
</gene>
<keyword evidence="4 7" id="KW-0812">Transmembrane</keyword>
<dbReference type="HOGENOM" id="CLU_2070899_0_0_6"/>
<protein>
    <submittedName>
        <fullName evidence="8">Cation efflux pump</fullName>
    </submittedName>
</protein>
<sequence length="118" mass="12853">MKKYFSCSITKELAIKTLPMIGGMIAIMSFQLIDSAFISILGVVPLAAQAITIPFTMVTIGIQVGLGIACTALISHYLGAKQYQQAKKRHYHNAARCGKYGANQLSVVVRSYSITQRI</sequence>
<name>Q6LGT6_PHOPR</name>
<dbReference type="InterPro" id="IPR002528">
    <property type="entry name" value="MATE_fam"/>
</dbReference>
<proteinExistence type="predicted"/>
<comment type="subcellular location">
    <subcellularLocation>
        <location evidence="1">Cell membrane</location>
        <topology evidence="1">Multi-pass membrane protein</topology>
    </subcellularLocation>
</comment>
<evidence type="ECO:0000256" key="5">
    <source>
        <dbReference type="ARBA" id="ARBA00022989"/>
    </source>
</evidence>
<accession>Q6LGT6</accession>
<keyword evidence="6 7" id="KW-0472">Membrane</keyword>
<dbReference type="AlphaFoldDB" id="Q6LGT6"/>
<keyword evidence="9" id="KW-1185">Reference proteome</keyword>
<dbReference type="GO" id="GO:0042910">
    <property type="term" value="F:xenobiotic transmembrane transporter activity"/>
    <property type="evidence" value="ECO:0007669"/>
    <property type="project" value="InterPro"/>
</dbReference>
<dbReference type="PANTHER" id="PTHR43549:SF3">
    <property type="entry name" value="MULTIDRUG RESISTANCE PROTEIN YPNP-RELATED"/>
    <property type="match status" value="1"/>
</dbReference>
<dbReference type="Proteomes" id="UP000000593">
    <property type="component" value="Chromosome 2"/>
</dbReference>
<evidence type="ECO:0000256" key="1">
    <source>
        <dbReference type="ARBA" id="ARBA00004651"/>
    </source>
</evidence>
<reference evidence="9" key="1">
    <citation type="journal article" date="2005" name="Science">
        <title>Life at depth: Photobacterium profundum genome sequence and expression analysis.</title>
        <authorList>
            <person name="Vezzi A."/>
            <person name="Campanaro S."/>
            <person name="D'Angelo M."/>
            <person name="Simonato F."/>
            <person name="Vitulo N."/>
            <person name="Lauro F.M."/>
            <person name="Cestaro A."/>
            <person name="Malacrida G."/>
            <person name="Simionati B."/>
            <person name="Cannata N."/>
            <person name="Romualdi C."/>
            <person name="Bartlett D.H."/>
            <person name="Valle G."/>
        </authorList>
    </citation>
    <scope>NUCLEOTIDE SEQUENCE [LARGE SCALE GENOMIC DNA]</scope>
    <source>
        <strain evidence="9">ATCC BAA-1253 / SS9</strain>
    </source>
</reference>
<evidence type="ECO:0000313" key="8">
    <source>
        <dbReference type="EMBL" id="CAG23494.1"/>
    </source>
</evidence>
<evidence type="ECO:0000256" key="4">
    <source>
        <dbReference type="ARBA" id="ARBA00022692"/>
    </source>
</evidence>
<dbReference type="PANTHER" id="PTHR43549">
    <property type="entry name" value="MULTIDRUG RESISTANCE PROTEIN YPNP-RELATED"/>
    <property type="match status" value="1"/>
</dbReference>
<evidence type="ECO:0000256" key="7">
    <source>
        <dbReference type="SAM" id="Phobius"/>
    </source>
</evidence>